<keyword evidence="4" id="KW-0408">Iron</keyword>
<dbReference type="GO" id="GO:0016491">
    <property type="term" value="F:oxidoreductase activity"/>
    <property type="evidence" value="ECO:0007669"/>
    <property type="project" value="UniProtKB-KW"/>
</dbReference>
<comment type="caution">
    <text evidence="7">The sequence shown here is derived from an EMBL/GenBank/DDBJ whole genome shotgun (WGS) entry which is preliminary data.</text>
</comment>
<feature type="domain" description="Nitrite/Sulfite reductase ferredoxin-like" evidence="6">
    <location>
        <begin position="6"/>
        <end position="68"/>
    </location>
</feature>
<dbReference type="PANTHER" id="PTHR43809:SF1">
    <property type="entry name" value="NITRITE REDUCTASE (NADH) LARGE SUBUNIT"/>
    <property type="match status" value="1"/>
</dbReference>
<feature type="non-terminal residue" evidence="7">
    <location>
        <position position="1"/>
    </location>
</feature>
<name>A0AAW9ECW6_KLEAE</name>
<evidence type="ECO:0000256" key="2">
    <source>
        <dbReference type="ARBA" id="ARBA00022723"/>
    </source>
</evidence>
<evidence type="ECO:0000256" key="3">
    <source>
        <dbReference type="ARBA" id="ARBA00023002"/>
    </source>
</evidence>
<proteinExistence type="predicted"/>
<evidence type="ECO:0000256" key="1">
    <source>
        <dbReference type="ARBA" id="ARBA00022617"/>
    </source>
</evidence>
<keyword evidence="2" id="KW-0479">Metal-binding</keyword>
<sequence length="78" mass="8414">FLANLQKDGTYSIIPRSPGGEITPAGIIAIGQIAQEYNLYTKITGSQRMAMFGAQKQDLPAIWQKLIAAGFETGHAYA</sequence>
<evidence type="ECO:0000256" key="5">
    <source>
        <dbReference type="ARBA" id="ARBA00023014"/>
    </source>
</evidence>
<dbReference type="EMBL" id="JAWZZT010002073">
    <property type="protein sequence ID" value="MDX7019440.1"/>
    <property type="molecule type" value="Genomic_DNA"/>
</dbReference>
<dbReference type="GO" id="GO:0051536">
    <property type="term" value="F:iron-sulfur cluster binding"/>
    <property type="evidence" value="ECO:0007669"/>
    <property type="project" value="UniProtKB-KW"/>
</dbReference>
<accession>A0AAW9ECW6</accession>
<keyword evidence="3" id="KW-0560">Oxidoreductase</keyword>
<protein>
    <recommendedName>
        <fullName evidence="6">Nitrite/Sulfite reductase ferredoxin-like domain-containing protein</fullName>
    </recommendedName>
</protein>
<organism evidence="7 8">
    <name type="scientific">Klebsiella aerogenes</name>
    <name type="common">Enterobacter aerogenes</name>
    <dbReference type="NCBI Taxonomy" id="548"/>
    <lineage>
        <taxon>Bacteria</taxon>
        <taxon>Pseudomonadati</taxon>
        <taxon>Pseudomonadota</taxon>
        <taxon>Gammaproteobacteria</taxon>
        <taxon>Enterobacterales</taxon>
        <taxon>Enterobacteriaceae</taxon>
        <taxon>Klebsiella/Raoultella group</taxon>
        <taxon>Klebsiella</taxon>
    </lineage>
</organism>
<feature type="non-terminal residue" evidence="7">
    <location>
        <position position="78"/>
    </location>
</feature>
<keyword evidence="5" id="KW-0411">Iron-sulfur</keyword>
<dbReference type="Proteomes" id="UP001279012">
    <property type="component" value="Unassembled WGS sequence"/>
</dbReference>
<dbReference type="InterPro" id="IPR005117">
    <property type="entry name" value="NiRdtase/SiRdtase_haem-b_fer"/>
</dbReference>
<evidence type="ECO:0000259" key="6">
    <source>
        <dbReference type="Pfam" id="PF03460"/>
    </source>
</evidence>
<dbReference type="GO" id="GO:0046872">
    <property type="term" value="F:metal ion binding"/>
    <property type="evidence" value="ECO:0007669"/>
    <property type="project" value="UniProtKB-KW"/>
</dbReference>
<evidence type="ECO:0000313" key="7">
    <source>
        <dbReference type="EMBL" id="MDX7019440.1"/>
    </source>
</evidence>
<reference evidence="7" key="1">
    <citation type="submission" date="2023-11" db="EMBL/GenBank/DDBJ databases">
        <title>Detection of rare carbapenemases in Enterobacterales - comparison of two colorimetric and two CIM-based carbapenemase assays.</title>
        <authorList>
            <person name="Schaffarczyk L."/>
            <person name="Noster J."/>
            <person name="Stelzer Y."/>
            <person name="Sattler J."/>
            <person name="Gatermann S."/>
            <person name="Hamprecht A."/>
        </authorList>
    </citation>
    <scope>NUCLEOTIDE SEQUENCE</scope>
    <source>
        <strain evidence="7">CIM-Cont-037</strain>
    </source>
</reference>
<gene>
    <name evidence="7" type="ORF">SJ059_34015</name>
</gene>
<evidence type="ECO:0000313" key="8">
    <source>
        <dbReference type="Proteomes" id="UP001279012"/>
    </source>
</evidence>
<dbReference type="AlphaFoldDB" id="A0AAW9ECW6"/>
<dbReference type="InterPro" id="IPR036136">
    <property type="entry name" value="Nit/Sulf_reduc_fer-like_dom_sf"/>
</dbReference>
<dbReference type="Gene3D" id="3.90.480.20">
    <property type="match status" value="1"/>
</dbReference>
<dbReference type="Pfam" id="PF03460">
    <property type="entry name" value="NIR_SIR_ferr"/>
    <property type="match status" value="1"/>
</dbReference>
<evidence type="ECO:0000256" key="4">
    <source>
        <dbReference type="ARBA" id="ARBA00023004"/>
    </source>
</evidence>
<dbReference type="InterPro" id="IPR052034">
    <property type="entry name" value="NasD-like"/>
</dbReference>
<dbReference type="SUPFAM" id="SSF55124">
    <property type="entry name" value="Nitrite/Sulfite reductase N-terminal domain-like"/>
    <property type="match status" value="1"/>
</dbReference>
<keyword evidence="1" id="KW-0349">Heme</keyword>
<dbReference type="PANTHER" id="PTHR43809">
    <property type="entry name" value="NITRITE REDUCTASE (NADH) LARGE SUBUNIT"/>
    <property type="match status" value="1"/>
</dbReference>